<dbReference type="PANTHER" id="PTHR46845:SF1">
    <property type="entry name" value="INSULIN-LIKE GROWTH FACTOR I"/>
    <property type="match status" value="1"/>
</dbReference>
<dbReference type="InterPro" id="IPR022353">
    <property type="entry name" value="Insulin_CS"/>
</dbReference>
<dbReference type="InterPro" id="IPR016179">
    <property type="entry name" value="Insulin-like"/>
</dbReference>
<dbReference type="SUPFAM" id="SSF56994">
    <property type="entry name" value="Insulin-like"/>
    <property type="match status" value="1"/>
</dbReference>
<keyword evidence="5" id="KW-0964">Secreted</keyword>
<dbReference type="AlphaFoldDB" id="A0A6G0T888"/>
<keyword evidence="4" id="KW-1015">Disulfide bond</keyword>
<dbReference type="InterPro" id="IPR022352">
    <property type="entry name" value="Ins/IGF/rlx"/>
</dbReference>
<name>A0A6G0T888_APHGL</name>
<dbReference type="Pfam" id="PF00049">
    <property type="entry name" value="Insulin"/>
    <property type="match status" value="1"/>
</dbReference>
<dbReference type="PRINTS" id="PR00276">
    <property type="entry name" value="INSULINFAMLY"/>
</dbReference>
<evidence type="ECO:0000256" key="4">
    <source>
        <dbReference type="ARBA" id="ARBA00023157"/>
    </source>
</evidence>
<dbReference type="InterPro" id="IPR036438">
    <property type="entry name" value="Insulin-like_sf"/>
</dbReference>
<sequence length="210" mass="23530">MNSAVVLVIVMLLASHVSSSPIINFSWDTPRHFCGSQLANVLALICSNGYNFHPASDDVTVPSRRRKRVIVEECCENTCTPKHLKSYCWENRRSDTRSVLEPSTPVEKPSIDKNVKPQKDPTSNTLSQSQSNSLLQTEHTTTKTKSNSIIPNSKELGRQNDFKTIKYNTVSYVPKKEAVIVQDPVPGRVKTVTPYFDKMPSVIVTKTTQH</sequence>
<accession>A0A6G0T888</accession>
<evidence type="ECO:0000256" key="3">
    <source>
        <dbReference type="ARBA" id="ARBA00022729"/>
    </source>
</evidence>
<protein>
    <recommendedName>
        <fullName evidence="8">Insulin-like domain-containing protein</fullName>
    </recommendedName>
</protein>
<gene>
    <name evidence="9" type="ORF">AGLY_013377</name>
</gene>
<feature type="compositionally biased region" description="Low complexity" evidence="6">
    <location>
        <begin position="122"/>
        <end position="137"/>
    </location>
</feature>
<dbReference type="GO" id="GO:0008283">
    <property type="term" value="P:cell population proliferation"/>
    <property type="evidence" value="ECO:0007669"/>
    <property type="project" value="TreeGrafter"/>
</dbReference>
<evidence type="ECO:0000256" key="7">
    <source>
        <dbReference type="SAM" id="SignalP"/>
    </source>
</evidence>
<dbReference type="CDD" id="cd04366">
    <property type="entry name" value="IlGF_insulin_bombyxin_like"/>
    <property type="match status" value="1"/>
</dbReference>
<evidence type="ECO:0000256" key="1">
    <source>
        <dbReference type="ARBA" id="ARBA00009034"/>
    </source>
</evidence>
<evidence type="ECO:0000313" key="9">
    <source>
        <dbReference type="EMBL" id="KAE9526729.1"/>
    </source>
</evidence>
<proteinExistence type="inferred from homology"/>
<dbReference type="GO" id="GO:0051897">
    <property type="term" value="P:positive regulation of phosphatidylinositol 3-kinase/protein kinase B signal transduction"/>
    <property type="evidence" value="ECO:0007669"/>
    <property type="project" value="TreeGrafter"/>
</dbReference>
<keyword evidence="2" id="KW-0165">Cleavage on pair of basic residues</keyword>
<evidence type="ECO:0000313" key="10">
    <source>
        <dbReference type="Proteomes" id="UP000475862"/>
    </source>
</evidence>
<reference evidence="9 10" key="1">
    <citation type="submission" date="2019-08" db="EMBL/GenBank/DDBJ databases">
        <title>The genome of the soybean aphid Biotype 1, its phylome, world population structure and adaptation to the North American continent.</title>
        <authorList>
            <person name="Giordano R."/>
            <person name="Donthu R.K."/>
            <person name="Hernandez A.G."/>
            <person name="Wright C.L."/>
            <person name="Zimin A.V."/>
        </authorList>
    </citation>
    <scope>NUCLEOTIDE SEQUENCE [LARGE SCALE GENOMIC DNA]</scope>
    <source>
        <tissue evidence="9">Whole aphids</tissue>
    </source>
</reference>
<organism evidence="9 10">
    <name type="scientific">Aphis glycines</name>
    <name type="common">Soybean aphid</name>
    <dbReference type="NCBI Taxonomy" id="307491"/>
    <lineage>
        <taxon>Eukaryota</taxon>
        <taxon>Metazoa</taxon>
        <taxon>Ecdysozoa</taxon>
        <taxon>Arthropoda</taxon>
        <taxon>Hexapoda</taxon>
        <taxon>Insecta</taxon>
        <taxon>Pterygota</taxon>
        <taxon>Neoptera</taxon>
        <taxon>Paraneoptera</taxon>
        <taxon>Hemiptera</taxon>
        <taxon>Sternorrhyncha</taxon>
        <taxon>Aphidomorpha</taxon>
        <taxon>Aphidoidea</taxon>
        <taxon>Aphididae</taxon>
        <taxon>Aphidini</taxon>
        <taxon>Aphis</taxon>
        <taxon>Aphis</taxon>
    </lineage>
</organism>
<keyword evidence="10" id="KW-1185">Reference proteome</keyword>
<feature type="compositionally biased region" description="Basic and acidic residues" evidence="6">
    <location>
        <begin position="109"/>
        <end position="119"/>
    </location>
</feature>
<dbReference type="Proteomes" id="UP000475862">
    <property type="component" value="Unassembled WGS sequence"/>
</dbReference>
<comment type="similarity">
    <text evidence="1 5">Belongs to the insulin family.</text>
</comment>
<comment type="caution">
    <text evidence="9">The sequence shown here is derived from an EMBL/GenBank/DDBJ whole genome shotgun (WGS) entry which is preliminary data.</text>
</comment>
<feature type="region of interest" description="Disordered" evidence="6">
    <location>
        <begin position="98"/>
        <end position="155"/>
    </location>
</feature>
<dbReference type="GO" id="GO:0005159">
    <property type="term" value="F:insulin-like growth factor receptor binding"/>
    <property type="evidence" value="ECO:0007669"/>
    <property type="project" value="TreeGrafter"/>
</dbReference>
<dbReference type="Gene3D" id="1.10.100.10">
    <property type="entry name" value="Insulin-like"/>
    <property type="match status" value="1"/>
</dbReference>
<evidence type="ECO:0000259" key="8">
    <source>
        <dbReference type="SMART" id="SM00078"/>
    </source>
</evidence>
<evidence type="ECO:0000256" key="2">
    <source>
        <dbReference type="ARBA" id="ARBA00022685"/>
    </source>
</evidence>
<evidence type="ECO:0000256" key="5">
    <source>
        <dbReference type="RuleBase" id="RU000406"/>
    </source>
</evidence>
<dbReference type="PROSITE" id="PS00262">
    <property type="entry name" value="INSULIN"/>
    <property type="match status" value="1"/>
</dbReference>
<comment type="subcellular location">
    <subcellularLocation>
        <location evidence="5">Secreted</location>
    </subcellularLocation>
</comment>
<feature type="signal peptide" evidence="7">
    <location>
        <begin position="1"/>
        <end position="19"/>
    </location>
</feature>
<dbReference type="SMART" id="SM00078">
    <property type="entry name" value="IlGF"/>
    <property type="match status" value="1"/>
</dbReference>
<feature type="domain" description="Insulin-like" evidence="8">
    <location>
        <begin position="31"/>
        <end position="88"/>
    </location>
</feature>
<dbReference type="PANTHER" id="PTHR46845">
    <property type="entry name" value="INSULIN-LIKE GROWTH FACTOR I"/>
    <property type="match status" value="1"/>
</dbReference>
<dbReference type="OrthoDB" id="10019596at2759"/>
<keyword evidence="3 7" id="KW-0732">Signal</keyword>
<feature type="chain" id="PRO_5026212377" description="Insulin-like domain-containing protein" evidence="7">
    <location>
        <begin position="20"/>
        <end position="210"/>
    </location>
</feature>
<dbReference type="EMBL" id="VYZN01000054">
    <property type="protein sequence ID" value="KAE9526729.1"/>
    <property type="molecule type" value="Genomic_DNA"/>
</dbReference>
<dbReference type="GO" id="GO:0008284">
    <property type="term" value="P:positive regulation of cell population proliferation"/>
    <property type="evidence" value="ECO:0007669"/>
    <property type="project" value="TreeGrafter"/>
</dbReference>
<evidence type="ECO:0000256" key="6">
    <source>
        <dbReference type="SAM" id="MobiDB-lite"/>
    </source>
</evidence>
<dbReference type="GO" id="GO:0043066">
    <property type="term" value="P:negative regulation of apoptotic process"/>
    <property type="evidence" value="ECO:0007669"/>
    <property type="project" value="TreeGrafter"/>
</dbReference>
<dbReference type="GO" id="GO:0048009">
    <property type="term" value="P:insulin-like growth factor receptor signaling pathway"/>
    <property type="evidence" value="ECO:0007669"/>
    <property type="project" value="TreeGrafter"/>
</dbReference>
<dbReference type="GO" id="GO:0005615">
    <property type="term" value="C:extracellular space"/>
    <property type="evidence" value="ECO:0007669"/>
    <property type="project" value="TreeGrafter"/>
</dbReference>
<dbReference type="GO" id="GO:0005179">
    <property type="term" value="F:hormone activity"/>
    <property type="evidence" value="ECO:0007669"/>
    <property type="project" value="InterPro"/>
</dbReference>